<dbReference type="Proteomes" id="UP000254329">
    <property type="component" value="Unassembled WGS sequence"/>
</dbReference>
<feature type="compositionally biased region" description="Basic and acidic residues" evidence="2">
    <location>
        <begin position="67"/>
        <end position="85"/>
    </location>
</feature>
<evidence type="ECO:0000256" key="2">
    <source>
        <dbReference type="SAM" id="MobiDB-lite"/>
    </source>
</evidence>
<keyword evidence="1" id="KW-0175">Coiled coil</keyword>
<dbReference type="EMBL" id="UGHF01000001">
    <property type="protein sequence ID" value="STO60893.1"/>
    <property type="molecule type" value="Genomic_DNA"/>
</dbReference>
<evidence type="ECO:0000313" key="3">
    <source>
        <dbReference type="EMBL" id="STO60893.1"/>
    </source>
</evidence>
<keyword evidence="4" id="KW-1185">Reference proteome</keyword>
<evidence type="ECO:0000256" key="1">
    <source>
        <dbReference type="SAM" id="Coils"/>
    </source>
</evidence>
<protein>
    <submittedName>
        <fullName evidence="3">Uncharacterized protein</fullName>
    </submittedName>
</protein>
<reference evidence="3 4" key="1">
    <citation type="submission" date="2018-06" db="EMBL/GenBank/DDBJ databases">
        <authorList>
            <consortium name="Pathogen Informatics"/>
            <person name="Doyle S."/>
        </authorList>
    </citation>
    <scope>NUCLEOTIDE SEQUENCE [LARGE SCALE GENOMIC DNA]</scope>
    <source>
        <strain evidence="3 4">NCTC1659</strain>
    </source>
</reference>
<proteinExistence type="predicted"/>
<feature type="region of interest" description="Disordered" evidence="2">
    <location>
        <begin position="61"/>
        <end position="85"/>
    </location>
</feature>
<dbReference type="STRING" id="733.B0186_06535"/>
<gene>
    <name evidence="3" type="ORF">NCTC1659_02194</name>
</gene>
<name>A0A377HX18_9PAST</name>
<evidence type="ECO:0000313" key="4">
    <source>
        <dbReference type="Proteomes" id="UP000254329"/>
    </source>
</evidence>
<sequence>MSSRNLYKEIPMLRSTLNSMIDDLAMAQNNLYKDHAERAENAKERIYRRLSNLLAERQRRLNQCTKSESKAKSKYPTHREDLDNE</sequence>
<dbReference type="AlphaFoldDB" id="A0A377HX18"/>
<dbReference type="RefSeq" id="WP_143411932.1">
    <property type="nucleotide sequence ID" value="NZ_MUXZ01000018.1"/>
</dbReference>
<organism evidence="3 4">
    <name type="scientific">Canicola haemoglobinophilus</name>
    <dbReference type="NCBI Taxonomy" id="733"/>
    <lineage>
        <taxon>Bacteria</taxon>
        <taxon>Pseudomonadati</taxon>
        <taxon>Pseudomonadota</taxon>
        <taxon>Gammaproteobacteria</taxon>
        <taxon>Pasteurellales</taxon>
        <taxon>Pasteurellaceae</taxon>
        <taxon>Canicola</taxon>
    </lineage>
</organism>
<accession>A0A377HX18</accession>
<feature type="coiled-coil region" evidence="1">
    <location>
        <begin position="25"/>
        <end position="56"/>
    </location>
</feature>